<dbReference type="Pfam" id="PF01520">
    <property type="entry name" value="Amidase_3"/>
    <property type="match status" value="1"/>
</dbReference>
<dbReference type="Gene3D" id="3.40.630.40">
    <property type="entry name" value="Zn-dependent exopeptidases"/>
    <property type="match status" value="1"/>
</dbReference>
<dbReference type="RefSeq" id="WP_048514804.1">
    <property type="nucleotide sequence ID" value="NZ_FUXD01000083.1"/>
</dbReference>
<keyword evidence="1" id="KW-0378">Hydrolase</keyword>
<dbReference type="Proteomes" id="UP000036503">
    <property type="component" value="Unassembled WGS sequence"/>
</dbReference>
<feature type="domain" description="MurNAc-LAA" evidence="2">
    <location>
        <begin position="60"/>
        <end position="167"/>
    </location>
</feature>
<evidence type="ECO:0000313" key="3">
    <source>
        <dbReference type="EMBL" id="KMO85962.1"/>
    </source>
</evidence>
<dbReference type="GO" id="GO:0008745">
    <property type="term" value="F:N-acetylmuramoyl-L-alanine amidase activity"/>
    <property type="evidence" value="ECO:0007669"/>
    <property type="project" value="InterPro"/>
</dbReference>
<accession>A0A0J6WVX8</accession>
<reference evidence="3 4" key="1">
    <citation type="submission" date="2015-06" db="EMBL/GenBank/DDBJ databases">
        <title>Draft genome sequence of beer spoilage bacterium Megasphaera cerevisiae type strain 20462.</title>
        <authorList>
            <person name="Kutumbaka K."/>
            <person name="Pasmowitz J."/>
            <person name="Mategko J."/>
            <person name="Reyes D."/>
            <person name="Friedrich A."/>
            <person name="Han S."/>
            <person name="Martens-Habbena W."/>
            <person name="Neal-McKinney J."/>
            <person name="Janagama H.K."/>
            <person name="Nadala C."/>
            <person name="Samadpour M."/>
        </authorList>
    </citation>
    <scope>NUCLEOTIDE SEQUENCE [LARGE SCALE GENOMIC DNA]</scope>
    <source>
        <strain evidence="3 4">DSM 20462</strain>
    </source>
</reference>
<dbReference type="InterPro" id="IPR050695">
    <property type="entry name" value="N-acetylmuramoyl_amidase_3"/>
</dbReference>
<sequence length="178" mass="19426">MKVYLNPGHDRTLDSGAVNAHLALRECDLAYDLGCLVQERLERNGIAVICGQRDDLDAVCSEANEKDADVFVSLHFNAFNMRATGTETLVSGTPDSLLLGHCIQSNIRAVLCLPDRGLKERPGLFVLRRTAMPAVLAEVCFIDNDYDIRRYLGCAEEVASAIATGIIQYPAMIGQRAA</sequence>
<organism evidence="3 4">
    <name type="scientific">Megasphaera cerevisiae DSM 20462</name>
    <dbReference type="NCBI Taxonomy" id="1122219"/>
    <lineage>
        <taxon>Bacteria</taxon>
        <taxon>Bacillati</taxon>
        <taxon>Bacillota</taxon>
        <taxon>Negativicutes</taxon>
        <taxon>Veillonellales</taxon>
        <taxon>Veillonellaceae</taxon>
        <taxon>Megasphaera</taxon>
    </lineage>
</organism>
<dbReference type="PANTHER" id="PTHR30404:SF0">
    <property type="entry name" value="N-ACETYLMURAMOYL-L-ALANINE AMIDASE AMIC"/>
    <property type="match status" value="1"/>
</dbReference>
<dbReference type="SMART" id="SM00646">
    <property type="entry name" value="Ami_3"/>
    <property type="match status" value="1"/>
</dbReference>
<dbReference type="PANTHER" id="PTHR30404">
    <property type="entry name" value="N-ACETYLMURAMOYL-L-ALANINE AMIDASE"/>
    <property type="match status" value="1"/>
</dbReference>
<keyword evidence="4" id="KW-1185">Reference proteome</keyword>
<dbReference type="OrthoDB" id="9180606at2"/>
<evidence type="ECO:0000313" key="4">
    <source>
        <dbReference type="Proteomes" id="UP000036503"/>
    </source>
</evidence>
<dbReference type="FunCoup" id="A0A0J6WVX8">
    <property type="interactions" value="127"/>
</dbReference>
<dbReference type="InterPro" id="IPR002508">
    <property type="entry name" value="MurNAc-LAA_cat"/>
</dbReference>
<comment type="caution">
    <text evidence="3">The sequence shown here is derived from an EMBL/GenBank/DDBJ whole genome shotgun (WGS) entry which is preliminary data.</text>
</comment>
<dbReference type="AlphaFoldDB" id="A0A0J6WVX8"/>
<name>A0A0J6WVX8_9FIRM</name>
<gene>
    <name evidence="3" type="ORF">AB840_10510</name>
</gene>
<protein>
    <submittedName>
        <fullName evidence="3">N-acetylmuramoyl-L-alanine amidase</fullName>
    </submittedName>
</protein>
<dbReference type="SUPFAM" id="SSF53187">
    <property type="entry name" value="Zn-dependent exopeptidases"/>
    <property type="match status" value="1"/>
</dbReference>
<dbReference type="EMBL" id="LEKT01000038">
    <property type="protein sequence ID" value="KMO85962.1"/>
    <property type="molecule type" value="Genomic_DNA"/>
</dbReference>
<dbReference type="InParanoid" id="A0A0J6WVX8"/>
<dbReference type="CDD" id="cd02696">
    <property type="entry name" value="MurNAc-LAA"/>
    <property type="match status" value="1"/>
</dbReference>
<dbReference type="PATRIC" id="fig|1122219.3.peg.1949"/>
<dbReference type="STRING" id="39029.BSR42_12760"/>
<evidence type="ECO:0000256" key="1">
    <source>
        <dbReference type="ARBA" id="ARBA00022801"/>
    </source>
</evidence>
<dbReference type="GO" id="GO:0009253">
    <property type="term" value="P:peptidoglycan catabolic process"/>
    <property type="evidence" value="ECO:0007669"/>
    <property type="project" value="InterPro"/>
</dbReference>
<evidence type="ECO:0000259" key="2">
    <source>
        <dbReference type="SMART" id="SM00646"/>
    </source>
</evidence>
<proteinExistence type="predicted"/>
<dbReference type="GO" id="GO:0030288">
    <property type="term" value="C:outer membrane-bounded periplasmic space"/>
    <property type="evidence" value="ECO:0007669"/>
    <property type="project" value="TreeGrafter"/>
</dbReference>